<dbReference type="Proteomes" id="UP000814140">
    <property type="component" value="Unassembled WGS sequence"/>
</dbReference>
<dbReference type="EMBL" id="MU277213">
    <property type="protein sequence ID" value="KAI0061282.1"/>
    <property type="molecule type" value="Genomic_DNA"/>
</dbReference>
<comment type="caution">
    <text evidence="1">The sequence shown here is derived from an EMBL/GenBank/DDBJ whole genome shotgun (WGS) entry which is preliminary data.</text>
</comment>
<protein>
    <submittedName>
        <fullName evidence="1">STE3-domain-containing protein</fullName>
    </submittedName>
</protein>
<reference evidence="1" key="1">
    <citation type="submission" date="2021-03" db="EMBL/GenBank/DDBJ databases">
        <authorList>
            <consortium name="DOE Joint Genome Institute"/>
            <person name="Ahrendt S."/>
            <person name="Looney B.P."/>
            <person name="Miyauchi S."/>
            <person name="Morin E."/>
            <person name="Drula E."/>
            <person name="Courty P.E."/>
            <person name="Chicoki N."/>
            <person name="Fauchery L."/>
            <person name="Kohler A."/>
            <person name="Kuo A."/>
            <person name="Labutti K."/>
            <person name="Pangilinan J."/>
            <person name="Lipzen A."/>
            <person name="Riley R."/>
            <person name="Andreopoulos W."/>
            <person name="He G."/>
            <person name="Johnson J."/>
            <person name="Barry K.W."/>
            <person name="Grigoriev I.V."/>
            <person name="Nagy L."/>
            <person name="Hibbett D."/>
            <person name="Henrissat B."/>
            <person name="Matheny P.B."/>
            <person name="Labbe J."/>
            <person name="Martin F."/>
        </authorList>
    </citation>
    <scope>NUCLEOTIDE SEQUENCE</scope>
    <source>
        <strain evidence="1">HHB10654</strain>
    </source>
</reference>
<name>A0ACB8SYQ2_9AGAM</name>
<sequence>MIFDPPNSVFSAFAFIGVIGSLTPLCWHIKSANVGTPLFMFWSALGCLNFFINARVWNGNVTNPAPVWCDISTRVIIAENVAMPASVLCITRQLYKVTGLTTGTVINKRREAFIDLTVGFGLPILEMALSYIVQGHRFFIVEDIGCYPAIVNTPPAFVLMYLWPVIIALVSCGFGLCALYRFLCQSRELRSMLASDKGSRSRYIRLVILAGTDIFVAIPFAVYNLCADATFVQPYPSWHWIHEDFSVIYTIPESVWRPNARLRVTFELTRWSNVLCAVEFFVLFGTFSQEAIEHYRGAWRLVRSYFGRVVPCVAPRPPSQDPTHTPHITHLGPPAWARRSYVSFIDTVRSETPDSPDTTEKVHECARAANIVV</sequence>
<gene>
    <name evidence="1" type="ORF">BV25DRAFT_1916961</name>
</gene>
<evidence type="ECO:0000313" key="1">
    <source>
        <dbReference type="EMBL" id="KAI0061282.1"/>
    </source>
</evidence>
<reference evidence="1" key="2">
    <citation type="journal article" date="2022" name="New Phytol.">
        <title>Evolutionary transition to the ectomycorrhizal habit in the genomes of a hyperdiverse lineage of mushroom-forming fungi.</title>
        <authorList>
            <person name="Looney B."/>
            <person name="Miyauchi S."/>
            <person name="Morin E."/>
            <person name="Drula E."/>
            <person name="Courty P.E."/>
            <person name="Kohler A."/>
            <person name="Kuo A."/>
            <person name="LaButti K."/>
            <person name="Pangilinan J."/>
            <person name="Lipzen A."/>
            <person name="Riley R."/>
            <person name="Andreopoulos W."/>
            <person name="He G."/>
            <person name="Johnson J."/>
            <person name="Nolan M."/>
            <person name="Tritt A."/>
            <person name="Barry K.W."/>
            <person name="Grigoriev I.V."/>
            <person name="Nagy L.G."/>
            <person name="Hibbett D."/>
            <person name="Henrissat B."/>
            <person name="Matheny P.B."/>
            <person name="Labbe J."/>
            <person name="Martin F.M."/>
        </authorList>
    </citation>
    <scope>NUCLEOTIDE SEQUENCE</scope>
    <source>
        <strain evidence="1">HHB10654</strain>
    </source>
</reference>
<organism evidence="1 2">
    <name type="scientific">Artomyces pyxidatus</name>
    <dbReference type="NCBI Taxonomy" id="48021"/>
    <lineage>
        <taxon>Eukaryota</taxon>
        <taxon>Fungi</taxon>
        <taxon>Dikarya</taxon>
        <taxon>Basidiomycota</taxon>
        <taxon>Agaricomycotina</taxon>
        <taxon>Agaricomycetes</taxon>
        <taxon>Russulales</taxon>
        <taxon>Auriscalpiaceae</taxon>
        <taxon>Artomyces</taxon>
    </lineage>
</organism>
<evidence type="ECO:0000313" key="2">
    <source>
        <dbReference type="Proteomes" id="UP000814140"/>
    </source>
</evidence>
<keyword evidence="2" id="KW-1185">Reference proteome</keyword>
<proteinExistence type="predicted"/>
<accession>A0ACB8SYQ2</accession>